<accession>A0A0C1IG44</accession>
<organism evidence="2 3">
    <name type="scientific">Flavihumibacter solisilvae</name>
    <dbReference type="NCBI Taxonomy" id="1349421"/>
    <lineage>
        <taxon>Bacteria</taxon>
        <taxon>Pseudomonadati</taxon>
        <taxon>Bacteroidota</taxon>
        <taxon>Chitinophagia</taxon>
        <taxon>Chitinophagales</taxon>
        <taxon>Chitinophagaceae</taxon>
        <taxon>Flavihumibacter</taxon>
    </lineage>
</organism>
<sequence>MDNLSADQRFEKLGLVLPAPPAPLGVYKPCLIDGKYLYVSGHGPVREDKSLIIGRVGETLDQQEGKLAAQQVGLTILATIKSQLGSFDKVKRVIKVLGMVNCTADFEKHPFVINGCSELFAKVWGEENGIGVRSAVGMGSLPDNIPVEVEALFELV</sequence>
<keyword evidence="3" id="KW-1185">Reference proteome</keyword>
<dbReference type="InterPro" id="IPR035959">
    <property type="entry name" value="RutC-like_sf"/>
</dbReference>
<dbReference type="Proteomes" id="UP000031408">
    <property type="component" value="Unassembled WGS sequence"/>
</dbReference>
<dbReference type="AlphaFoldDB" id="A0A0C1IG44"/>
<name>A0A0C1IG44_9BACT</name>
<protein>
    <submittedName>
        <fullName evidence="2">Endoribonuclease L-PSP</fullName>
    </submittedName>
</protein>
<evidence type="ECO:0000259" key="1">
    <source>
        <dbReference type="Pfam" id="PF14588"/>
    </source>
</evidence>
<gene>
    <name evidence="2" type="ORF">OI18_19110</name>
</gene>
<proteinExistence type="predicted"/>
<dbReference type="RefSeq" id="WP_039142732.1">
    <property type="nucleotide sequence ID" value="NZ_JSVC01000022.1"/>
</dbReference>
<dbReference type="Pfam" id="PF14588">
    <property type="entry name" value="YjgF_endoribonc"/>
    <property type="match status" value="1"/>
</dbReference>
<dbReference type="STRING" id="1349421.OI18_19110"/>
<dbReference type="SUPFAM" id="SSF55298">
    <property type="entry name" value="YjgF-like"/>
    <property type="match status" value="1"/>
</dbReference>
<dbReference type="PANTHER" id="PTHR43760:SF1">
    <property type="entry name" value="ENDORIBONUCLEASE L-PSP_CHORISMATE MUTASE-LIKE DOMAIN-CONTAINING PROTEIN"/>
    <property type="match status" value="1"/>
</dbReference>
<feature type="domain" description="Endoribonuclease L-PSP/chorismate mutase-like" evidence="1">
    <location>
        <begin position="9"/>
        <end position="127"/>
    </location>
</feature>
<evidence type="ECO:0000313" key="3">
    <source>
        <dbReference type="Proteomes" id="UP000031408"/>
    </source>
</evidence>
<dbReference type="OrthoDB" id="9806350at2"/>
<evidence type="ECO:0000313" key="2">
    <source>
        <dbReference type="EMBL" id="KIC93130.1"/>
    </source>
</evidence>
<comment type="caution">
    <text evidence="2">The sequence shown here is derived from an EMBL/GenBank/DDBJ whole genome shotgun (WGS) entry which is preliminary data.</text>
</comment>
<dbReference type="EMBL" id="JSVC01000022">
    <property type="protein sequence ID" value="KIC93130.1"/>
    <property type="molecule type" value="Genomic_DNA"/>
</dbReference>
<reference evidence="2 3" key="1">
    <citation type="submission" date="2014-11" db="EMBL/GenBank/DDBJ databases">
        <title>Genome sequence of Flavihumibacter solisilvae 3-3.</title>
        <authorList>
            <person name="Zhou G."/>
            <person name="Li M."/>
            <person name="Wang G."/>
        </authorList>
    </citation>
    <scope>NUCLEOTIDE SEQUENCE [LARGE SCALE GENOMIC DNA]</scope>
    <source>
        <strain evidence="2 3">3-3</strain>
    </source>
</reference>
<dbReference type="InterPro" id="IPR013813">
    <property type="entry name" value="Endoribo_LPSP/chorism_mut-like"/>
</dbReference>
<dbReference type="PANTHER" id="PTHR43760">
    <property type="entry name" value="ENDORIBONUCLEASE-RELATED"/>
    <property type="match status" value="1"/>
</dbReference>
<dbReference type="Gene3D" id="3.30.1330.40">
    <property type="entry name" value="RutC-like"/>
    <property type="match status" value="1"/>
</dbReference>
<dbReference type="CDD" id="cd02199">
    <property type="entry name" value="YjgF_YER057c_UK114_like_1"/>
    <property type="match status" value="1"/>
</dbReference>